<dbReference type="Pfam" id="PF13041">
    <property type="entry name" value="PPR_2"/>
    <property type="match status" value="4"/>
</dbReference>
<keyword evidence="2" id="KW-0809">Transit peptide</keyword>
<feature type="repeat" description="PPR" evidence="3">
    <location>
        <begin position="371"/>
        <end position="405"/>
    </location>
</feature>
<protein>
    <recommendedName>
        <fullName evidence="6">Pentatricopeptide repeat-containing protein</fullName>
    </recommendedName>
</protein>
<dbReference type="InterPro" id="IPR011990">
    <property type="entry name" value="TPR-like_helical_dom_sf"/>
</dbReference>
<feature type="repeat" description="PPR" evidence="3">
    <location>
        <begin position="472"/>
        <end position="506"/>
    </location>
</feature>
<accession>A0A9Q0C710</accession>
<evidence type="ECO:0000313" key="4">
    <source>
        <dbReference type="EMBL" id="KAJ1688491.1"/>
    </source>
</evidence>
<evidence type="ECO:0000313" key="5">
    <source>
        <dbReference type="Proteomes" id="UP001151287"/>
    </source>
</evidence>
<organism evidence="4 5">
    <name type="scientific">Rhynchospora breviuscula</name>
    <dbReference type="NCBI Taxonomy" id="2022672"/>
    <lineage>
        <taxon>Eukaryota</taxon>
        <taxon>Viridiplantae</taxon>
        <taxon>Streptophyta</taxon>
        <taxon>Embryophyta</taxon>
        <taxon>Tracheophyta</taxon>
        <taxon>Spermatophyta</taxon>
        <taxon>Magnoliopsida</taxon>
        <taxon>Liliopsida</taxon>
        <taxon>Poales</taxon>
        <taxon>Cyperaceae</taxon>
        <taxon>Cyperoideae</taxon>
        <taxon>Rhynchosporeae</taxon>
        <taxon>Rhynchospora</taxon>
    </lineage>
</organism>
<dbReference type="PANTHER" id="PTHR45613">
    <property type="entry name" value="PENTATRICOPEPTIDE REPEAT-CONTAINING PROTEIN"/>
    <property type="match status" value="1"/>
</dbReference>
<feature type="repeat" description="PPR" evidence="3">
    <location>
        <begin position="406"/>
        <end position="440"/>
    </location>
</feature>
<comment type="caution">
    <text evidence="4">The sequence shown here is derived from an EMBL/GenBank/DDBJ whole genome shotgun (WGS) entry which is preliminary data.</text>
</comment>
<dbReference type="Proteomes" id="UP001151287">
    <property type="component" value="Unassembled WGS sequence"/>
</dbReference>
<dbReference type="NCBIfam" id="TIGR00756">
    <property type="entry name" value="PPR"/>
    <property type="match status" value="7"/>
</dbReference>
<reference evidence="4" key="1">
    <citation type="journal article" date="2022" name="Cell">
        <title>Repeat-based holocentromeres influence genome architecture and karyotype evolution.</title>
        <authorList>
            <person name="Hofstatter P.G."/>
            <person name="Thangavel G."/>
            <person name="Lux T."/>
            <person name="Neumann P."/>
            <person name="Vondrak T."/>
            <person name="Novak P."/>
            <person name="Zhang M."/>
            <person name="Costa L."/>
            <person name="Castellani M."/>
            <person name="Scott A."/>
            <person name="Toegelov H."/>
            <person name="Fuchs J."/>
            <person name="Mata-Sucre Y."/>
            <person name="Dias Y."/>
            <person name="Vanzela A.L.L."/>
            <person name="Huettel B."/>
            <person name="Almeida C.C.S."/>
            <person name="Simkova H."/>
            <person name="Souza G."/>
            <person name="Pedrosa-Harand A."/>
            <person name="Macas J."/>
            <person name="Mayer K.F.X."/>
            <person name="Houben A."/>
            <person name="Marques A."/>
        </authorList>
    </citation>
    <scope>NUCLEOTIDE SEQUENCE</scope>
    <source>
        <strain evidence="4">RhyBre1mFocal</strain>
    </source>
</reference>
<feature type="repeat" description="PPR" evidence="3">
    <location>
        <begin position="119"/>
        <end position="153"/>
    </location>
</feature>
<feature type="repeat" description="PPR" evidence="3">
    <location>
        <begin position="336"/>
        <end position="370"/>
    </location>
</feature>
<name>A0A9Q0C710_9POAL</name>
<keyword evidence="5" id="KW-1185">Reference proteome</keyword>
<proteinExistence type="predicted"/>
<dbReference type="OrthoDB" id="185373at2759"/>
<keyword evidence="1" id="KW-0677">Repeat</keyword>
<evidence type="ECO:0000256" key="2">
    <source>
        <dbReference type="ARBA" id="ARBA00022946"/>
    </source>
</evidence>
<gene>
    <name evidence="4" type="ORF">LUZ63_019881</name>
</gene>
<sequence length="539" mass="60008">MPHTIQSIPPISPPVTQLQVINMIRHDPNTSRSLAYFLSLASSTIFNHTPLTYQAMIKTLCQSFQLDTAQYLLQQMTLEKISCTEETMICLIQAYSQTGSVMQALKTFYRANELGCSITVRVYNHLFDALLKDNRFSMIGPLYSDMKKDGIEPNVYTYNILIKALCRNNRVEAALKLLEEMPKKGALPDEVSLTTVVSSLCGMGRISEAKNMLVKLPPLVSCYNALIHGLCGSFRLKEVFEMFHKMSERGLLPNVITYTTIIGAFCNAGDLAIACAILVGDVHGAMNVWHMMGCNGCKPNVVAYTCMVDAYCKSKMFDDAYDMIMTMKMEQNCQPNTATYNTLIKGLCENGQVGRAMRLLAEMRRSGCILSTRTYNILLDGLFKEGEHREAFKLFNEMLDSNSEMDTVTFNTVVHGLCALGFVQRALALLGKMIVNGLGPNLLTFNPIVHSYCKDNNVRKAAHILGAMGARDVTAYTMLISGLCGVNRLDCATVYLLKMWHEGIIPNYATWSTLVRAVFVKFGRLGSVQLVQDLLDEFG</sequence>
<dbReference type="PROSITE" id="PS51375">
    <property type="entry name" value="PPR"/>
    <property type="match status" value="8"/>
</dbReference>
<dbReference type="AlphaFoldDB" id="A0A9Q0C710"/>
<feature type="repeat" description="PPR" evidence="3">
    <location>
        <begin position="300"/>
        <end position="335"/>
    </location>
</feature>
<feature type="repeat" description="PPR" evidence="3">
    <location>
        <begin position="219"/>
        <end position="253"/>
    </location>
</feature>
<dbReference type="Pfam" id="PF12854">
    <property type="entry name" value="PPR_1"/>
    <property type="match status" value="1"/>
</dbReference>
<evidence type="ECO:0000256" key="1">
    <source>
        <dbReference type="ARBA" id="ARBA00022737"/>
    </source>
</evidence>
<dbReference type="Gene3D" id="1.25.40.10">
    <property type="entry name" value="Tetratricopeptide repeat domain"/>
    <property type="match status" value="5"/>
</dbReference>
<dbReference type="Pfam" id="PF01535">
    <property type="entry name" value="PPR"/>
    <property type="match status" value="2"/>
</dbReference>
<feature type="repeat" description="PPR" evidence="3">
    <location>
        <begin position="154"/>
        <end position="188"/>
    </location>
</feature>
<evidence type="ECO:0008006" key="6">
    <source>
        <dbReference type="Google" id="ProtNLM"/>
    </source>
</evidence>
<dbReference type="PANTHER" id="PTHR45613:SF344">
    <property type="entry name" value="(PPR) REPEAT PROTEIN, PUTATIVE-RELATED"/>
    <property type="match status" value="1"/>
</dbReference>
<evidence type="ECO:0000256" key="3">
    <source>
        <dbReference type="PROSITE-ProRule" id="PRU00708"/>
    </source>
</evidence>
<dbReference type="EMBL" id="JAMQYH010000005">
    <property type="protein sequence ID" value="KAJ1688491.1"/>
    <property type="molecule type" value="Genomic_DNA"/>
</dbReference>
<dbReference type="InterPro" id="IPR002885">
    <property type="entry name" value="PPR_rpt"/>
</dbReference>